<feature type="transmembrane region" description="Helical" evidence="7">
    <location>
        <begin position="170"/>
        <end position="190"/>
    </location>
</feature>
<dbReference type="Pfam" id="PF07690">
    <property type="entry name" value="MFS_1"/>
    <property type="match status" value="1"/>
</dbReference>
<dbReference type="PROSITE" id="PS50850">
    <property type="entry name" value="MFS"/>
    <property type="match status" value="1"/>
</dbReference>
<evidence type="ECO:0000313" key="9">
    <source>
        <dbReference type="EMBL" id="KRN76046.1"/>
    </source>
</evidence>
<dbReference type="EMBL" id="JQCD01000031">
    <property type="protein sequence ID" value="KRN76046.1"/>
    <property type="molecule type" value="Genomic_DNA"/>
</dbReference>
<name>A0A0R2JF96_9LACO</name>
<evidence type="ECO:0000256" key="4">
    <source>
        <dbReference type="ARBA" id="ARBA00022692"/>
    </source>
</evidence>
<feature type="transmembrane region" description="Helical" evidence="7">
    <location>
        <begin position="12"/>
        <end position="35"/>
    </location>
</feature>
<feature type="transmembrane region" description="Helical" evidence="7">
    <location>
        <begin position="391"/>
        <end position="410"/>
    </location>
</feature>
<evidence type="ECO:0000256" key="2">
    <source>
        <dbReference type="ARBA" id="ARBA00022448"/>
    </source>
</evidence>
<keyword evidence="5 7" id="KW-1133">Transmembrane helix</keyword>
<dbReference type="OrthoDB" id="2293709at2"/>
<dbReference type="AlphaFoldDB" id="A0A0R2JF96"/>
<dbReference type="Proteomes" id="UP000051673">
    <property type="component" value="Unassembled WGS sequence"/>
</dbReference>
<dbReference type="RefSeq" id="WP_057788917.1">
    <property type="nucleotide sequence ID" value="NZ_JQCD01000031.1"/>
</dbReference>
<keyword evidence="10" id="KW-1185">Reference proteome</keyword>
<dbReference type="STRING" id="1620.IV67_GL001096"/>
<dbReference type="InterPro" id="IPR011701">
    <property type="entry name" value="MFS"/>
</dbReference>
<feature type="transmembrane region" description="Helical" evidence="7">
    <location>
        <begin position="234"/>
        <end position="259"/>
    </location>
</feature>
<dbReference type="Gene3D" id="1.20.1250.20">
    <property type="entry name" value="MFS general substrate transporter like domains"/>
    <property type="match status" value="1"/>
</dbReference>
<organism evidence="9 10">
    <name type="scientific">Weissella minor</name>
    <dbReference type="NCBI Taxonomy" id="1620"/>
    <lineage>
        <taxon>Bacteria</taxon>
        <taxon>Bacillati</taxon>
        <taxon>Bacillota</taxon>
        <taxon>Bacilli</taxon>
        <taxon>Lactobacillales</taxon>
        <taxon>Lactobacillaceae</taxon>
        <taxon>Weissella</taxon>
    </lineage>
</organism>
<keyword evidence="3" id="KW-1003">Cell membrane</keyword>
<dbReference type="PANTHER" id="PTHR23513:SF6">
    <property type="entry name" value="MAJOR FACILITATOR SUPERFAMILY ASSOCIATED DOMAIN-CONTAINING PROTEIN"/>
    <property type="match status" value="1"/>
</dbReference>
<dbReference type="GO" id="GO:0022857">
    <property type="term" value="F:transmembrane transporter activity"/>
    <property type="evidence" value="ECO:0007669"/>
    <property type="project" value="InterPro"/>
</dbReference>
<feature type="transmembrane region" description="Helical" evidence="7">
    <location>
        <begin position="326"/>
        <end position="343"/>
    </location>
</feature>
<dbReference type="SUPFAM" id="SSF103473">
    <property type="entry name" value="MFS general substrate transporter"/>
    <property type="match status" value="1"/>
</dbReference>
<reference evidence="9 10" key="1">
    <citation type="journal article" date="2015" name="Genome Announc.">
        <title>Expanding the biotechnology potential of lactobacilli through comparative genomics of 213 strains and associated genera.</title>
        <authorList>
            <person name="Sun Z."/>
            <person name="Harris H.M."/>
            <person name="McCann A."/>
            <person name="Guo C."/>
            <person name="Argimon S."/>
            <person name="Zhang W."/>
            <person name="Yang X."/>
            <person name="Jeffery I.B."/>
            <person name="Cooney J.C."/>
            <person name="Kagawa T.F."/>
            <person name="Liu W."/>
            <person name="Song Y."/>
            <person name="Salvetti E."/>
            <person name="Wrobel A."/>
            <person name="Rasinkangas P."/>
            <person name="Parkhill J."/>
            <person name="Rea M.C."/>
            <person name="O'Sullivan O."/>
            <person name="Ritari J."/>
            <person name="Douillard F.P."/>
            <person name="Paul Ross R."/>
            <person name="Yang R."/>
            <person name="Briner A.E."/>
            <person name="Felis G.E."/>
            <person name="de Vos W.M."/>
            <person name="Barrangou R."/>
            <person name="Klaenhammer T.R."/>
            <person name="Caufield P.W."/>
            <person name="Cui Y."/>
            <person name="Zhang H."/>
            <person name="O'Toole P.W."/>
        </authorList>
    </citation>
    <scope>NUCLEOTIDE SEQUENCE [LARGE SCALE GENOMIC DNA]</scope>
    <source>
        <strain evidence="9 10">DSM 20014</strain>
    </source>
</reference>
<evidence type="ECO:0000259" key="8">
    <source>
        <dbReference type="PROSITE" id="PS50850"/>
    </source>
</evidence>
<feature type="transmembrane region" description="Helical" evidence="7">
    <location>
        <begin position="265"/>
        <end position="291"/>
    </location>
</feature>
<accession>A0A0R2JF96</accession>
<comment type="subcellular location">
    <subcellularLocation>
        <location evidence="1">Cell membrane</location>
        <topology evidence="1">Multi-pass membrane protein</topology>
    </subcellularLocation>
</comment>
<evidence type="ECO:0000256" key="3">
    <source>
        <dbReference type="ARBA" id="ARBA00022475"/>
    </source>
</evidence>
<evidence type="ECO:0000256" key="1">
    <source>
        <dbReference type="ARBA" id="ARBA00004651"/>
    </source>
</evidence>
<keyword evidence="4 7" id="KW-0812">Transmembrane</keyword>
<dbReference type="InterPro" id="IPR020846">
    <property type="entry name" value="MFS_dom"/>
</dbReference>
<keyword evidence="2" id="KW-0813">Transport</keyword>
<dbReference type="PANTHER" id="PTHR23513">
    <property type="entry name" value="INTEGRAL MEMBRANE EFFLUX PROTEIN-RELATED"/>
    <property type="match status" value="1"/>
</dbReference>
<dbReference type="InterPro" id="IPR036259">
    <property type="entry name" value="MFS_trans_sf"/>
</dbReference>
<feature type="domain" description="Major facilitator superfamily (MFS) profile" evidence="8">
    <location>
        <begin position="9"/>
        <end position="414"/>
    </location>
</feature>
<feature type="transmembrane region" description="Helical" evidence="7">
    <location>
        <begin position="303"/>
        <end position="320"/>
    </location>
</feature>
<proteinExistence type="predicted"/>
<evidence type="ECO:0000313" key="10">
    <source>
        <dbReference type="Proteomes" id="UP000051673"/>
    </source>
</evidence>
<dbReference type="GO" id="GO:0005886">
    <property type="term" value="C:plasma membrane"/>
    <property type="evidence" value="ECO:0007669"/>
    <property type="project" value="UniProtKB-SubCell"/>
</dbReference>
<evidence type="ECO:0000256" key="7">
    <source>
        <dbReference type="SAM" id="Phobius"/>
    </source>
</evidence>
<feature type="transmembrane region" description="Helical" evidence="7">
    <location>
        <begin position="75"/>
        <end position="94"/>
    </location>
</feature>
<feature type="transmembrane region" description="Helical" evidence="7">
    <location>
        <begin position="100"/>
        <end position="124"/>
    </location>
</feature>
<evidence type="ECO:0000256" key="6">
    <source>
        <dbReference type="ARBA" id="ARBA00023136"/>
    </source>
</evidence>
<dbReference type="PATRIC" id="fig|1620.3.peg.1111"/>
<evidence type="ECO:0000256" key="5">
    <source>
        <dbReference type="ARBA" id="ARBA00022989"/>
    </source>
</evidence>
<gene>
    <name evidence="9" type="ORF">IV67_GL001096</name>
</gene>
<comment type="caution">
    <text evidence="9">The sequence shown here is derived from an EMBL/GenBank/DDBJ whole genome shotgun (WGS) entry which is preliminary data.</text>
</comment>
<sequence length="414" mass="45206">MHTLIKNRTFLTLSTSNFFQTLGISFFNIILLMFAKSFDNAQLWVALISISAVIPGVLSAVLGNVVNRFNYKAKSIIILTIIQAVMYLYMAVYMDHKYTWVIMMVIGVNLLSDIFGVLIGLLRYPIIQAHIEGDNRRQALGIMQSIAFFMQPIGQAAGVAYIGATGDYRMGSLINAATFLISALIFVFNYKQVEINPTTSVSDQPEPAQTSKEKAISLKKVLALLTDATKIPGISLLASLMIFNGISAGIDGVLNLYVLDHSDSFYFSFGVSIFLITIASIAGQIVGSFWVNDFMKNYTMKKLLLISAVLLILLFVVLALQMNFLLILLLLFAMSYIIGKVNPKVASDIMEKVDEKYLSPMMGTISTVMTLATPVGSVALVAGYAGIGPTITLTIGIGFAAVSFLILLFAKKID</sequence>
<feature type="transmembrane region" description="Helical" evidence="7">
    <location>
        <begin position="364"/>
        <end position="385"/>
    </location>
</feature>
<keyword evidence="6 7" id="KW-0472">Membrane</keyword>
<feature type="transmembrane region" description="Helical" evidence="7">
    <location>
        <begin position="145"/>
        <end position="164"/>
    </location>
</feature>
<feature type="transmembrane region" description="Helical" evidence="7">
    <location>
        <begin position="41"/>
        <end position="63"/>
    </location>
</feature>
<protein>
    <submittedName>
        <fullName evidence="9">Integral membrane protein</fullName>
    </submittedName>
</protein>